<comment type="caution">
    <text evidence="2">The sequence shown here is derived from an EMBL/GenBank/DDBJ whole genome shotgun (WGS) entry which is preliminary data.</text>
</comment>
<evidence type="ECO:0000313" key="2">
    <source>
        <dbReference type="EMBL" id="KAH3786242.1"/>
    </source>
</evidence>
<feature type="coiled-coil region" evidence="1">
    <location>
        <begin position="47"/>
        <end position="88"/>
    </location>
</feature>
<reference evidence="2" key="2">
    <citation type="submission" date="2020-11" db="EMBL/GenBank/DDBJ databases">
        <authorList>
            <person name="McCartney M.A."/>
            <person name="Auch B."/>
            <person name="Kono T."/>
            <person name="Mallez S."/>
            <person name="Becker A."/>
            <person name="Gohl D.M."/>
            <person name="Silverstein K.A.T."/>
            <person name="Koren S."/>
            <person name="Bechman K.B."/>
            <person name="Herman A."/>
            <person name="Abrahante J.E."/>
            <person name="Garbe J."/>
        </authorList>
    </citation>
    <scope>NUCLEOTIDE SEQUENCE</scope>
    <source>
        <strain evidence="2">Duluth1</strain>
        <tissue evidence="2">Whole animal</tissue>
    </source>
</reference>
<evidence type="ECO:0000256" key="1">
    <source>
        <dbReference type="SAM" id="Coils"/>
    </source>
</evidence>
<dbReference type="EMBL" id="JAIWYP010000008">
    <property type="protein sequence ID" value="KAH3786242.1"/>
    <property type="molecule type" value="Genomic_DNA"/>
</dbReference>
<dbReference type="AlphaFoldDB" id="A0A9D4EYJ7"/>
<accession>A0A9D4EYJ7</accession>
<gene>
    <name evidence="2" type="ORF">DPMN_164348</name>
</gene>
<protein>
    <submittedName>
        <fullName evidence="2">Uncharacterized protein</fullName>
    </submittedName>
</protein>
<keyword evidence="1" id="KW-0175">Coiled coil</keyword>
<proteinExistence type="predicted"/>
<name>A0A9D4EYJ7_DREPO</name>
<keyword evidence="3" id="KW-1185">Reference proteome</keyword>
<sequence>MRPKRESMPSTNPPASVKLLVTASVRLLTSAKTLAHVTPRPKVKLPIRHAESEKMKLIIQLREKEEEVEQLKQQRDLLQKRYNKMKEANFMLRNEKNCYKGTQERSTLDKILEMETSLSTDSEKMARRKELFRNLKFEKTDNAPLIKLDEDMSKHRIAVMDMFCAKRDIAHYTGVICLTLQGRSDLIQEILKTSNLLRSDFDATSILLKKLHEKSNEITTSTIPVIKHAVDGHERKLDIRPLTRNVAEIETELSKILSRREEIFIAIQENIVTISSLKRKISAVNQDENHIQRCASTYIGKVFQEQSTITKFWYKLKAALMYIGGQGKLLEVYRKHIEEETYSHRFLRLLSQVDQNWQVIGEMCSLSCGERNKEANVLYSFADNIVNVNTTT</sequence>
<reference evidence="2" key="1">
    <citation type="journal article" date="2019" name="bioRxiv">
        <title>The Genome of the Zebra Mussel, Dreissena polymorpha: A Resource for Invasive Species Research.</title>
        <authorList>
            <person name="McCartney M.A."/>
            <person name="Auch B."/>
            <person name="Kono T."/>
            <person name="Mallez S."/>
            <person name="Zhang Y."/>
            <person name="Obille A."/>
            <person name="Becker A."/>
            <person name="Abrahante J.E."/>
            <person name="Garbe J."/>
            <person name="Badalamenti J.P."/>
            <person name="Herman A."/>
            <person name="Mangelson H."/>
            <person name="Liachko I."/>
            <person name="Sullivan S."/>
            <person name="Sone E.D."/>
            <person name="Koren S."/>
            <person name="Silverstein K.A.T."/>
            <person name="Beckman K.B."/>
            <person name="Gohl D.M."/>
        </authorList>
    </citation>
    <scope>NUCLEOTIDE SEQUENCE</scope>
    <source>
        <strain evidence="2">Duluth1</strain>
        <tissue evidence="2">Whole animal</tissue>
    </source>
</reference>
<organism evidence="2 3">
    <name type="scientific">Dreissena polymorpha</name>
    <name type="common">Zebra mussel</name>
    <name type="synonym">Mytilus polymorpha</name>
    <dbReference type="NCBI Taxonomy" id="45954"/>
    <lineage>
        <taxon>Eukaryota</taxon>
        <taxon>Metazoa</taxon>
        <taxon>Spiralia</taxon>
        <taxon>Lophotrochozoa</taxon>
        <taxon>Mollusca</taxon>
        <taxon>Bivalvia</taxon>
        <taxon>Autobranchia</taxon>
        <taxon>Heteroconchia</taxon>
        <taxon>Euheterodonta</taxon>
        <taxon>Imparidentia</taxon>
        <taxon>Neoheterodontei</taxon>
        <taxon>Myida</taxon>
        <taxon>Dreissenoidea</taxon>
        <taxon>Dreissenidae</taxon>
        <taxon>Dreissena</taxon>
    </lineage>
</organism>
<evidence type="ECO:0000313" key="3">
    <source>
        <dbReference type="Proteomes" id="UP000828390"/>
    </source>
</evidence>
<dbReference type="Proteomes" id="UP000828390">
    <property type="component" value="Unassembled WGS sequence"/>
</dbReference>